<dbReference type="InterPro" id="IPR036188">
    <property type="entry name" value="FAD/NAD-bd_sf"/>
</dbReference>
<dbReference type="InterPro" id="IPR002937">
    <property type="entry name" value="Amino_oxidase"/>
</dbReference>
<reference evidence="2" key="1">
    <citation type="submission" date="2010-07" db="EMBL/GenBank/DDBJ databases">
        <authorList>
            <consortium name="CONSOLIDER consortium CSD2007-00005"/>
            <person name="Guazzaroni M.-E."/>
            <person name="Richter M."/>
            <person name="Garcia-Salamanca A."/>
            <person name="Yarza P."/>
            <person name="Ferrer M."/>
        </authorList>
    </citation>
    <scope>NUCLEOTIDE SEQUENCE</scope>
</reference>
<dbReference type="InterPro" id="IPR050464">
    <property type="entry name" value="Zeta_carotene_desat/Oxidored"/>
</dbReference>
<feature type="non-terminal residue" evidence="2">
    <location>
        <position position="425"/>
    </location>
</feature>
<evidence type="ECO:0000259" key="1">
    <source>
        <dbReference type="Pfam" id="PF01593"/>
    </source>
</evidence>
<dbReference type="NCBIfam" id="TIGR03467">
    <property type="entry name" value="HpnE"/>
    <property type="match status" value="1"/>
</dbReference>
<gene>
    <name evidence="2" type="ORF">LDC_2536</name>
</gene>
<dbReference type="AlphaFoldDB" id="D9PLW0"/>
<dbReference type="InterPro" id="IPR017830">
    <property type="entry name" value="SQase_HpnE"/>
</dbReference>
<sequence length="425" mass="46061">MQPQQSPKVAIVGGGWAGIACAVELADQGVPVTLFEAARQLGGRARRVDWEGLAIDNGQHLMIGAYRETQRLLARLGTSGKLERRPLELLVPGFRLRMPTLPAPLHLAIGLLAARGLSLREKFAAARFMRHLQALNFKLPADRPATELLEQQRQPANLVARLWAPICIAALNTPLERASAQVFCNVLRDSLAGSRADSDLLMNRADLGSLVADTALTYLAGHHSEVRLACKVNTLVRQEDRFNLDGPDFSATQVVLATHPARLPALLSNLPELAGVVAQVATFSWQPILTLWLRFAAPLAFPFPMLGLGDSQAPWAFERNDIAPGIVAIVMSAEGPHLALPPEALRDDYLRLLARQLGPLPTLLSWQTIIEKRATYTCAPNMQRPGNRTPMDGLYLAGDYTAGTDPANAYPATLEGAVRSGVECA</sequence>
<reference evidence="2" key="2">
    <citation type="journal article" date="2011" name="Microb. Ecol.">
        <title>Taxonomic and Functional Metagenomic Profiling of the Microbial Community in the Anoxic Sediment of a Sub-saline Shallow Lake (Laguna de Carrizo, Central Spain).</title>
        <authorList>
            <person name="Ferrer M."/>
            <person name="Guazzaroni M.E."/>
            <person name="Richter M."/>
            <person name="Garcia-Salamanca A."/>
            <person name="Yarza P."/>
            <person name="Suarez-Suarez A."/>
            <person name="Solano J."/>
            <person name="Alcaide M."/>
            <person name="van Dillewijn P."/>
            <person name="Molina-Henares M.A."/>
            <person name="Lopez-Cortes N."/>
            <person name="Al-Ramahi Y."/>
            <person name="Guerrero C."/>
            <person name="Acosta A."/>
            <person name="de Eugenio L.I."/>
            <person name="Martinez V."/>
            <person name="Marques S."/>
            <person name="Rojo F."/>
            <person name="Santero E."/>
            <person name="Genilloud O."/>
            <person name="Perez-Perez J."/>
            <person name="Rossello-Mora R."/>
            <person name="Ramos J.L."/>
        </authorList>
    </citation>
    <scope>NUCLEOTIDE SEQUENCE</scope>
</reference>
<comment type="caution">
    <text evidence="2">The sequence shown here is derived from an EMBL/GenBank/DDBJ whole genome shotgun (WGS) entry which is preliminary data.</text>
</comment>
<dbReference type="PANTHER" id="PTHR42923">
    <property type="entry name" value="PROTOPORPHYRINOGEN OXIDASE"/>
    <property type="match status" value="1"/>
</dbReference>
<feature type="domain" description="Amine oxidase" evidence="1">
    <location>
        <begin position="17"/>
        <end position="425"/>
    </location>
</feature>
<evidence type="ECO:0000313" key="2">
    <source>
        <dbReference type="EMBL" id="EFK95457.1"/>
    </source>
</evidence>
<dbReference type="Gene3D" id="3.50.50.60">
    <property type="entry name" value="FAD/NAD(P)-binding domain"/>
    <property type="match status" value="1"/>
</dbReference>
<proteinExistence type="predicted"/>
<organism evidence="2">
    <name type="scientific">sediment metagenome</name>
    <dbReference type="NCBI Taxonomy" id="749907"/>
    <lineage>
        <taxon>unclassified sequences</taxon>
        <taxon>metagenomes</taxon>
        <taxon>ecological metagenomes</taxon>
    </lineage>
</organism>
<dbReference type="SUPFAM" id="SSF51905">
    <property type="entry name" value="FAD/NAD(P)-binding domain"/>
    <property type="match status" value="1"/>
</dbReference>
<dbReference type="GO" id="GO:0016491">
    <property type="term" value="F:oxidoreductase activity"/>
    <property type="evidence" value="ECO:0007669"/>
    <property type="project" value="InterPro"/>
</dbReference>
<accession>D9PLW0</accession>
<protein>
    <submittedName>
        <fullName evidence="2">Amine oxidase</fullName>
    </submittedName>
</protein>
<dbReference type="EMBL" id="ADZX01000770">
    <property type="protein sequence ID" value="EFK95457.1"/>
    <property type="molecule type" value="Genomic_DNA"/>
</dbReference>
<dbReference type="Pfam" id="PF01593">
    <property type="entry name" value="Amino_oxidase"/>
    <property type="match status" value="1"/>
</dbReference>
<dbReference type="PANTHER" id="PTHR42923:SF47">
    <property type="entry name" value="BLR3003 PROTEIN"/>
    <property type="match status" value="1"/>
</dbReference>
<name>D9PLW0_9ZZZZ</name>